<dbReference type="PANTHER" id="PTHR33164:SF99">
    <property type="entry name" value="MARR FAMILY REGULATORY PROTEIN"/>
    <property type="match status" value="1"/>
</dbReference>
<dbReference type="InterPro" id="IPR000835">
    <property type="entry name" value="HTH_MarR-typ"/>
</dbReference>
<evidence type="ECO:0000313" key="3">
    <source>
        <dbReference type="Proteomes" id="UP000295818"/>
    </source>
</evidence>
<evidence type="ECO:0000313" key="2">
    <source>
        <dbReference type="EMBL" id="TCO16410.1"/>
    </source>
</evidence>
<dbReference type="SMART" id="SM00347">
    <property type="entry name" value="HTH_MARR"/>
    <property type="match status" value="1"/>
</dbReference>
<comment type="caution">
    <text evidence="2">The sequence shown here is derived from an EMBL/GenBank/DDBJ whole genome shotgun (WGS) entry which is preliminary data.</text>
</comment>
<dbReference type="PANTHER" id="PTHR33164">
    <property type="entry name" value="TRANSCRIPTIONAL REGULATOR, MARR FAMILY"/>
    <property type="match status" value="1"/>
</dbReference>
<keyword evidence="3" id="KW-1185">Reference proteome</keyword>
<accession>A0ABY2BCF7</accession>
<dbReference type="InterPro" id="IPR036388">
    <property type="entry name" value="WH-like_DNA-bd_sf"/>
</dbReference>
<evidence type="ECO:0000259" key="1">
    <source>
        <dbReference type="PROSITE" id="PS50995"/>
    </source>
</evidence>
<dbReference type="PROSITE" id="PS50995">
    <property type="entry name" value="HTH_MARR_2"/>
    <property type="match status" value="1"/>
</dbReference>
<dbReference type="Pfam" id="PF12802">
    <property type="entry name" value="MarR_2"/>
    <property type="match status" value="1"/>
</dbReference>
<keyword evidence="2" id="KW-0238">DNA-binding</keyword>
<dbReference type="GO" id="GO:0003677">
    <property type="term" value="F:DNA binding"/>
    <property type="evidence" value="ECO:0007669"/>
    <property type="project" value="UniProtKB-KW"/>
</dbReference>
<dbReference type="SUPFAM" id="SSF46785">
    <property type="entry name" value="Winged helix' DNA-binding domain"/>
    <property type="match status" value="1"/>
</dbReference>
<dbReference type="Gene3D" id="1.10.10.10">
    <property type="entry name" value="Winged helix-like DNA-binding domain superfamily/Winged helix DNA-binding domain"/>
    <property type="match status" value="1"/>
</dbReference>
<name>A0ABY2BCF7_9ACTN</name>
<dbReference type="RefSeq" id="WP_132193169.1">
    <property type="nucleotide sequence ID" value="NZ_SLWM01000017.1"/>
</dbReference>
<dbReference type="InterPro" id="IPR039422">
    <property type="entry name" value="MarR/SlyA-like"/>
</dbReference>
<dbReference type="Proteomes" id="UP000295818">
    <property type="component" value="Unassembled WGS sequence"/>
</dbReference>
<dbReference type="InterPro" id="IPR036390">
    <property type="entry name" value="WH_DNA-bd_sf"/>
</dbReference>
<feature type="domain" description="HTH marR-type" evidence="1">
    <location>
        <begin position="4"/>
        <end position="138"/>
    </location>
</feature>
<proteinExistence type="predicted"/>
<dbReference type="EMBL" id="SLWM01000017">
    <property type="protein sequence ID" value="TCO16410.1"/>
    <property type="molecule type" value="Genomic_DNA"/>
</dbReference>
<organism evidence="2 3">
    <name type="scientific">Kribbella orskensis</name>
    <dbReference type="NCBI Taxonomy" id="2512216"/>
    <lineage>
        <taxon>Bacteria</taxon>
        <taxon>Bacillati</taxon>
        <taxon>Actinomycetota</taxon>
        <taxon>Actinomycetes</taxon>
        <taxon>Propionibacteriales</taxon>
        <taxon>Kribbellaceae</taxon>
        <taxon>Kribbella</taxon>
    </lineage>
</organism>
<gene>
    <name evidence="2" type="ORF">EV644_11764</name>
</gene>
<sequence>MPDDLNLGLLLFIPYRALENRVFDALAAAGFDDFTPAQARIFQRIGQDGTRLTELAEQARVTKQTAGFLVDQLERSGYVRRVPDPTDARARLVQIAERGHRTMPVADAVVAEVEAEWTAHLGAAQAAQLRKALISLREITDPYA</sequence>
<protein>
    <submittedName>
        <fullName evidence="2">DNA-binding MarR family transcriptional regulator</fullName>
    </submittedName>
</protein>
<reference evidence="2 3" key="1">
    <citation type="journal article" date="2015" name="Stand. Genomic Sci.">
        <title>Genomic Encyclopedia of Bacterial and Archaeal Type Strains, Phase III: the genomes of soil and plant-associated and newly described type strains.</title>
        <authorList>
            <person name="Whitman W.B."/>
            <person name="Woyke T."/>
            <person name="Klenk H.P."/>
            <person name="Zhou Y."/>
            <person name="Lilburn T.G."/>
            <person name="Beck B.J."/>
            <person name="De Vos P."/>
            <person name="Vandamme P."/>
            <person name="Eisen J.A."/>
            <person name="Garrity G."/>
            <person name="Hugenholtz P."/>
            <person name="Kyrpides N.C."/>
        </authorList>
    </citation>
    <scope>NUCLEOTIDE SEQUENCE [LARGE SCALE GENOMIC DNA]</scope>
    <source>
        <strain evidence="2 3">VKM Ac-2538</strain>
    </source>
</reference>